<reference evidence="6 7" key="1">
    <citation type="submission" date="2021-03" db="EMBL/GenBank/DDBJ databases">
        <title>Genomic Encyclopedia of Type Strains, Phase IV (KMG-IV): sequencing the most valuable type-strain genomes for metagenomic binning, comparative biology and taxonomic classification.</title>
        <authorList>
            <person name="Goeker M."/>
        </authorList>
    </citation>
    <scope>NUCLEOTIDE SEQUENCE [LARGE SCALE GENOMIC DNA]</scope>
    <source>
        <strain evidence="6 7">DSM 13372</strain>
    </source>
</reference>
<evidence type="ECO:0000259" key="4">
    <source>
        <dbReference type="Pfam" id="PF00669"/>
    </source>
</evidence>
<dbReference type="Pfam" id="PF00669">
    <property type="entry name" value="Flagellin_N"/>
    <property type="match status" value="1"/>
</dbReference>
<dbReference type="InterPro" id="IPR001029">
    <property type="entry name" value="Flagellin_N"/>
</dbReference>
<sequence length="596" mass="63843">MTSILTNVSALAALQTLRAINSNLADTQSRVSSGRRIAVAADNAAYWSISTTMRSDNLAISAVSDALGLGSAKVEVAYAGLNSIIDVLMEFKAKLVASKEGGVDKAKIQVELDQFKEQVQSIATSASFSGVNWLNTDIDDIYDNDINKASVASSFARGTAGVAVKTMDIHLSDVALFNSTGGGLLQPDARDLKSIGGMRYNVLEWDGEEWVETWEPRFGTGVRASSSFTFSGPLTFDDAGDQIAFDVTVDADNPDDGIDPPYNPGHTTSIVIDRTTIDAVDASWNGVISTNTQYAAVLNYALNQANSGAFVSANYSKLTASGTWVHDPEAMSISTSQNRSLGLDGSYIEVSNFSSTVGSGGLGDVSKFGSRGSKMTLTFDEFQVYKDGDDPDGVEVSFGFYVNDSSTKTYSFDRTNVNELLGKDTGKIETADEMVMVLQSLMGADWPDVIIETTSASSVTLKLAETSDRRSGSDTRIGFTGINVSIEPLPTIDFLNIDIAQNPQKVGSYITYIEAVTGRIVDGAATLGALQKRIDMQSDFAAKLMDATEEGVARLVDADMNEESTRLKALQTQEQLALQALQIANSEPQIVMQLFR</sequence>
<feature type="domain" description="Flagellin N-terminal" evidence="4">
    <location>
        <begin position="4"/>
        <end position="135"/>
    </location>
</feature>
<comment type="caution">
    <text evidence="6">The sequence shown here is derived from an EMBL/GenBank/DDBJ whole genome shotgun (WGS) entry which is preliminary data.</text>
</comment>
<dbReference type="EMBL" id="JAGILA010000002">
    <property type="protein sequence ID" value="MBP2235278.1"/>
    <property type="molecule type" value="Genomic_DNA"/>
</dbReference>
<dbReference type="Proteomes" id="UP000730739">
    <property type="component" value="Unassembled WGS sequence"/>
</dbReference>
<organism evidence="6 7">
    <name type="scientific">Sinorhizobium kostiense</name>
    <dbReference type="NCBI Taxonomy" id="76747"/>
    <lineage>
        <taxon>Bacteria</taxon>
        <taxon>Pseudomonadati</taxon>
        <taxon>Pseudomonadota</taxon>
        <taxon>Alphaproteobacteria</taxon>
        <taxon>Hyphomicrobiales</taxon>
        <taxon>Rhizobiaceae</taxon>
        <taxon>Sinorhizobium/Ensifer group</taxon>
        <taxon>Sinorhizobium</taxon>
    </lineage>
</organism>
<keyword evidence="6" id="KW-0282">Flagellum</keyword>
<dbReference type="InterPro" id="IPR046358">
    <property type="entry name" value="Flagellin_C"/>
</dbReference>
<dbReference type="PRINTS" id="PR00207">
    <property type="entry name" value="FLAGELLIN"/>
</dbReference>
<dbReference type="InterPro" id="IPR001492">
    <property type="entry name" value="Flagellin"/>
</dbReference>
<dbReference type="PANTHER" id="PTHR42792:SF2">
    <property type="entry name" value="FLAGELLIN"/>
    <property type="match status" value="1"/>
</dbReference>
<keyword evidence="6" id="KW-0966">Cell projection</keyword>
<evidence type="ECO:0000313" key="7">
    <source>
        <dbReference type="Proteomes" id="UP000730739"/>
    </source>
</evidence>
<comment type="similarity">
    <text evidence="1 3">Belongs to the bacterial flagellin family.</text>
</comment>
<evidence type="ECO:0000256" key="3">
    <source>
        <dbReference type="RuleBase" id="RU362073"/>
    </source>
</evidence>
<keyword evidence="2 3" id="KW-0975">Bacterial flagellum</keyword>
<dbReference type="RefSeq" id="WP_209601508.1">
    <property type="nucleotide sequence ID" value="NZ_JAGILA010000002.1"/>
</dbReference>
<proteinExistence type="inferred from homology"/>
<feature type="domain" description="Flagellin C-terminal" evidence="5">
    <location>
        <begin position="511"/>
        <end position="595"/>
    </location>
</feature>
<evidence type="ECO:0000256" key="1">
    <source>
        <dbReference type="ARBA" id="ARBA00005709"/>
    </source>
</evidence>
<keyword evidence="6" id="KW-0969">Cilium</keyword>
<dbReference type="PANTHER" id="PTHR42792">
    <property type="entry name" value="FLAGELLIN"/>
    <property type="match status" value="1"/>
</dbReference>
<protein>
    <recommendedName>
        <fullName evidence="3">Flagellin</fullName>
    </recommendedName>
</protein>
<dbReference type="SUPFAM" id="SSF64518">
    <property type="entry name" value="Phase 1 flagellin"/>
    <property type="match status" value="1"/>
</dbReference>
<comment type="function">
    <text evidence="3">Flagellin is the subunit protein which polymerizes to form the filaments of bacterial flagella.</text>
</comment>
<keyword evidence="7" id="KW-1185">Reference proteome</keyword>
<accession>A0ABS4QXA0</accession>
<evidence type="ECO:0000256" key="2">
    <source>
        <dbReference type="ARBA" id="ARBA00023143"/>
    </source>
</evidence>
<dbReference type="Gene3D" id="1.20.1330.10">
    <property type="entry name" value="f41 fragment of flagellin, N-terminal domain"/>
    <property type="match status" value="2"/>
</dbReference>
<evidence type="ECO:0000313" key="6">
    <source>
        <dbReference type="EMBL" id="MBP2235278.1"/>
    </source>
</evidence>
<name>A0ABS4QXA0_9HYPH</name>
<evidence type="ECO:0000259" key="5">
    <source>
        <dbReference type="Pfam" id="PF00700"/>
    </source>
</evidence>
<keyword evidence="3" id="KW-0964">Secreted</keyword>
<comment type="subcellular location">
    <subcellularLocation>
        <location evidence="3">Secreted</location>
    </subcellularLocation>
    <subcellularLocation>
        <location evidence="3">Bacterial flagellum</location>
    </subcellularLocation>
</comment>
<gene>
    <name evidence="6" type="ORF">J2Z31_001770</name>
</gene>
<dbReference type="Pfam" id="PF00700">
    <property type="entry name" value="Flagellin_C"/>
    <property type="match status" value="1"/>
</dbReference>